<organism evidence="9 10">
    <name type="scientific">Metabacillus bambusae</name>
    <dbReference type="NCBI Taxonomy" id="2795218"/>
    <lineage>
        <taxon>Bacteria</taxon>
        <taxon>Bacillati</taxon>
        <taxon>Bacillota</taxon>
        <taxon>Bacilli</taxon>
        <taxon>Bacillales</taxon>
        <taxon>Bacillaceae</taxon>
        <taxon>Metabacillus</taxon>
    </lineage>
</organism>
<evidence type="ECO:0000256" key="5">
    <source>
        <dbReference type="ARBA" id="ARBA00022849"/>
    </source>
</evidence>
<comment type="caution">
    <text evidence="9">The sequence shown here is derived from an EMBL/GenBank/DDBJ whole genome shotgun (WGS) entry which is preliminary data.</text>
</comment>
<dbReference type="Proteomes" id="UP000663981">
    <property type="component" value="Unassembled WGS sequence"/>
</dbReference>
<name>A0ABS3NAA6_9BACI</name>
<feature type="transmembrane region" description="Helical" evidence="8">
    <location>
        <begin position="385"/>
        <end position="413"/>
    </location>
</feature>
<protein>
    <submittedName>
        <fullName evidence="9">Arsenic transporter</fullName>
    </submittedName>
</protein>
<keyword evidence="10" id="KW-1185">Reference proteome</keyword>
<feature type="transmembrane region" description="Helical" evidence="8">
    <location>
        <begin position="54"/>
        <end position="75"/>
    </location>
</feature>
<comment type="similarity">
    <text evidence="2">Belongs to the ArsB family.</text>
</comment>
<dbReference type="Pfam" id="PF02040">
    <property type="entry name" value="ArsB"/>
    <property type="match status" value="1"/>
</dbReference>
<dbReference type="PANTHER" id="PTHR43302">
    <property type="entry name" value="TRANSPORTER ARSB-RELATED"/>
    <property type="match status" value="1"/>
</dbReference>
<evidence type="ECO:0000313" key="10">
    <source>
        <dbReference type="Proteomes" id="UP000663981"/>
    </source>
</evidence>
<feature type="transmembrane region" description="Helical" evidence="8">
    <location>
        <begin position="30"/>
        <end position="48"/>
    </location>
</feature>
<keyword evidence="7 8" id="KW-0472">Membrane</keyword>
<dbReference type="PRINTS" id="PR00758">
    <property type="entry name" value="ARSENICPUMP"/>
</dbReference>
<dbReference type="RefSeq" id="WP_207982098.1">
    <property type="nucleotide sequence ID" value="NZ_JAGDEL010000033.1"/>
</dbReference>
<feature type="transmembrane region" description="Helical" evidence="8">
    <location>
        <begin position="6"/>
        <end position="23"/>
    </location>
</feature>
<keyword evidence="5" id="KW-0059">Arsenical resistance</keyword>
<gene>
    <name evidence="9" type="ORF">I7822_26695</name>
</gene>
<proteinExistence type="inferred from homology"/>
<feature type="transmembrane region" description="Helical" evidence="8">
    <location>
        <begin position="305"/>
        <end position="329"/>
    </location>
</feature>
<evidence type="ECO:0000256" key="2">
    <source>
        <dbReference type="ARBA" id="ARBA00006433"/>
    </source>
</evidence>
<evidence type="ECO:0000256" key="3">
    <source>
        <dbReference type="ARBA" id="ARBA00022475"/>
    </source>
</evidence>
<keyword evidence="6 8" id="KW-1133">Transmembrane helix</keyword>
<evidence type="ECO:0000313" key="9">
    <source>
        <dbReference type="EMBL" id="MBO1515211.1"/>
    </source>
</evidence>
<evidence type="ECO:0000256" key="4">
    <source>
        <dbReference type="ARBA" id="ARBA00022692"/>
    </source>
</evidence>
<keyword evidence="4 8" id="KW-0812">Transmembrane</keyword>
<evidence type="ECO:0000256" key="1">
    <source>
        <dbReference type="ARBA" id="ARBA00004651"/>
    </source>
</evidence>
<evidence type="ECO:0000256" key="6">
    <source>
        <dbReference type="ARBA" id="ARBA00022989"/>
    </source>
</evidence>
<feature type="transmembrane region" description="Helical" evidence="8">
    <location>
        <begin position="180"/>
        <end position="203"/>
    </location>
</feature>
<feature type="transmembrane region" description="Helical" evidence="8">
    <location>
        <begin position="96"/>
        <end position="114"/>
    </location>
</feature>
<dbReference type="CDD" id="cd01118">
    <property type="entry name" value="ArsB_permease"/>
    <property type="match status" value="1"/>
</dbReference>
<comment type="subcellular location">
    <subcellularLocation>
        <location evidence="1">Cell membrane</location>
        <topology evidence="1">Multi-pass membrane protein</topology>
    </subcellularLocation>
</comment>
<reference evidence="9 10" key="1">
    <citation type="submission" date="2021-03" db="EMBL/GenBank/DDBJ databases">
        <title>Whole genome sequence of Metabacillus bambusae BG109.</title>
        <authorList>
            <person name="Jeong J.W."/>
        </authorList>
    </citation>
    <scope>NUCLEOTIDE SEQUENCE [LARGE SCALE GENOMIC DNA]</scope>
    <source>
        <strain evidence="9 10">BG109</strain>
    </source>
</reference>
<dbReference type="EMBL" id="JAGDEL010000033">
    <property type="protein sequence ID" value="MBO1515211.1"/>
    <property type="molecule type" value="Genomic_DNA"/>
</dbReference>
<evidence type="ECO:0000256" key="8">
    <source>
        <dbReference type="SAM" id="Phobius"/>
    </source>
</evidence>
<keyword evidence="3" id="KW-1003">Cell membrane</keyword>
<evidence type="ECO:0000256" key="7">
    <source>
        <dbReference type="ARBA" id="ARBA00023136"/>
    </source>
</evidence>
<accession>A0ABS3NAA6</accession>
<dbReference type="PANTHER" id="PTHR43302:SF6">
    <property type="entry name" value="ARSENICAL PUMP MEMBRANE PROTEIN-RELATED"/>
    <property type="match status" value="1"/>
</dbReference>
<feature type="transmembrane region" description="Helical" evidence="8">
    <location>
        <begin position="261"/>
        <end position="285"/>
    </location>
</feature>
<feature type="transmembrane region" description="Helical" evidence="8">
    <location>
        <begin position="341"/>
        <end position="365"/>
    </location>
</feature>
<feature type="transmembrane region" description="Helical" evidence="8">
    <location>
        <begin position="120"/>
        <end position="136"/>
    </location>
</feature>
<dbReference type="InterPro" id="IPR000802">
    <property type="entry name" value="Arsenical_pump_ArsB"/>
</dbReference>
<sequence length="453" mass="50305">MFDFQAMFMLMLFVLTVSFIVWKPRGISETVPTSISAFIVLLVGIVPHSDVKEIFNIVSGASITIISTIVMSIVLESVGFFKWVAHNLVKKSRGSGIILYIYILTLCYLTTLFFNNDGSILITTPIIIRIVTLLRLKPQQQIPYLLSGALIATASSAPIAVSNIANLIALKIVGLDLNSYVAMMFVPSMIGILAISLLLYLYYRKDIPKKILSHTLPSGIHSQNIILLEHPLADKGNPLLDIDWSTFRICIIVVVLIRGGFFALTPFGVPLEIIAIVGALLLIYIRWQRQGIGGKDILTKTPWHVLLFAFSMYVLVYGLHNVGATTLIVDSLKDYMITNRFNTIMISGVLLTVLSNLFNNLPAVMIGTLSFVEMGLDTHTLQLAYLANIIGSDIGALISPMGTLATLIWMFILRKNKIHISWGQYVKVTILVIPIGLIISLLALYLWSEWLYF</sequence>
<feature type="transmembrane region" description="Helical" evidence="8">
    <location>
        <begin position="425"/>
        <end position="447"/>
    </location>
</feature>
<feature type="transmembrane region" description="Helical" evidence="8">
    <location>
        <begin position="143"/>
        <end position="168"/>
    </location>
</feature>